<organism evidence="1 2">
    <name type="scientific">Carpinus fangiana</name>
    <dbReference type="NCBI Taxonomy" id="176857"/>
    <lineage>
        <taxon>Eukaryota</taxon>
        <taxon>Viridiplantae</taxon>
        <taxon>Streptophyta</taxon>
        <taxon>Embryophyta</taxon>
        <taxon>Tracheophyta</taxon>
        <taxon>Spermatophyta</taxon>
        <taxon>Magnoliopsida</taxon>
        <taxon>eudicotyledons</taxon>
        <taxon>Gunneridae</taxon>
        <taxon>Pentapetalae</taxon>
        <taxon>rosids</taxon>
        <taxon>fabids</taxon>
        <taxon>Fagales</taxon>
        <taxon>Betulaceae</taxon>
        <taxon>Carpinus</taxon>
    </lineage>
</organism>
<keyword evidence="2" id="KW-1185">Reference proteome</keyword>
<accession>A0A5N6R4Z0</accession>
<dbReference type="Proteomes" id="UP000327013">
    <property type="component" value="Chromosome 5"/>
</dbReference>
<dbReference type="EMBL" id="CM017325">
    <property type="protein sequence ID" value="KAE8055195.1"/>
    <property type="molecule type" value="Genomic_DNA"/>
</dbReference>
<evidence type="ECO:0000313" key="2">
    <source>
        <dbReference type="Proteomes" id="UP000327013"/>
    </source>
</evidence>
<evidence type="ECO:0000313" key="1">
    <source>
        <dbReference type="EMBL" id="KAE8055195.1"/>
    </source>
</evidence>
<gene>
    <name evidence="1" type="ORF">FH972_012053</name>
</gene>
<protein>
    <submittedName>
        <fullName evidence="1">Uncharacterized protein</fullName>
    </submittedName>
</protein>
<reference evidence="1 2" key="1">
    <citation type="submission" date="2019-06" db="EMBL/GenBank/DDBJ databases">
        <title>A chromosomal-level reference genome of Carpinus fangiana (Coryloideae, Betulaceae).</title>
        <authorList>
            <person name="Yang X."/>
            <person name="Wang Z."/>
            <person name="Zhang L."/>
            <person name="Hao G."/>
            <person name="Liu J."/>
            <person name="Yang Y."/>
        </authorList>
    </citation>
    <scope>NUCLEOTIDE SEQUENCE [LARGE SCALE GENOMIC DNA]</scope>
    <source>
        <strain evidence="1">Cfa_2016G</strain>
        <tissue evidence="1">Leaf</tissue>
    </source>
</reference>
<name>A0A5N6R4Z0_9ROSI</name>
<sequence length="125" mass="13735">MHSGKIWAEAHLKCQETGVDGKEGSQRVPFKDERESTIMRRKLLGKNGCFGFPLTGVHGGEAARTSPQCSLRTAAAPAKCGLIARSKFTLRESLRGGVQSLKLSESDRQAGKCWFIEREMSLRIA</sequence>
<proteinExistence type="predicted"/>
<dbReference type="AlphaFoldDB" id="A0A5N6R4Z0"/>